<sequence>MLFRGTVVIFCFALASAMVASVVLLLRDKNREVVLKRKPLHRQDDENVPISLNFDKNYPFMFDKRGKLQKRPVLKVVDPAAGEPVEEAESPQNAPVEVETVTVGEKVM</sequence>
<name>A0A086L394_TOXGO</name>
<dbReference type="VEuPathDB" id="ToxoDB:TGP89_231990"/>
<comment type="caution">
    <text evidence="2">The sequence shown here is derived from an EMBL/GenBank/DDBJ whole genome shotgun (WGS) entry which is preliminary data.</text>
</comment>
<reference evidence="2 3" key="1">
    <citation type="submission" date="2014-03" db="EMBL/GenBank/DDBJ databases">
        <authorList>
            <person name="Sibley D."/>
            <person name="Venepally P."/>
            <person name="Karamycheva S."/>
            <person name="Hadjithomas M."/>
            <person name="Khan A."/>
            <person name="Brunk B."/>
            <person name="Roos D."/>
            <person name="Caler E."/>
            <person name="Lorenzi H."/>
        </authorList>
    </citation>
    <scope>NUCLEOTIDE SEQUENCE [LARGE SCALE GENOMIC DNA]</scope>
    <source>
        <strain evidence="3">p89</strain>
    </source>
</reference>
<proteinExistence type="predicted"/>
<keyword evidence="1 2" id="KW-0812">Transmembrane</keyword>
<evidence type="ECO:0000313" key="3">
    <source>
        <dbReference type="Proteomes" id="UP000028828"/>
    </source>
</evidence>
<protein>
    <submittedName>
        <fullName evidence="2">Putative transmembrane protein</fullName>
    </submittedName>
</protein>
<dbReference type="OrthoDB" id="10321126at2759"/>
<organism evidence="2 3">
    <name type="scientific">Toxoplasma gondii p89</name>
    <dbReference type="NCBI Taxonomy" id="943119"/>
    <lineage>
        <taxon>Eukaryota</taxon>
        <taxon>Sar</taxon>
        <taxon>Alveolata</taxon>
        <taxon>Apicomplexa</taxon>
        <taxon>Conoidasida</taxon>
        <taxon>Coccidia</taxon>
        <taxon>Eucoccidiorida</taxon>
        <taxon>Eimeriorina</taxon>
        <taxon>Sarcocystidae</taxon>
        <taxon>Toxoplasma</taxon>
    </lineage>
</organism>
<evidence type="ECO:0000313" key="2">
    <source>
        <dbReference type="EMBL" id="KFG51112.1"/>
    </source>
</evidence>
<accession>A0A086L394</accession>
<keyword evidence="1" id="KW-0472">Membrane</keyword>
<gene>
    <name evidence="2" type="ORF">TGP89_231990</name>
</gene>
<dbReference type="EMBL" id="AEYI02000206">
    <property type="protein sequence ID" value="KFG51112.1"/>
    <property type="molecule type" value="Genomic_DNA"/>
</dbReference>
<feature type="transmembrane region" description="Helical" evidence="1">
    <location>
        <begin position="6"/>
        <end position="26"/>
    </location>
</feature>
<dbReference type="Proteomes" id="UP000028828">
    <property type="component" value="Unassembled WGS sequence"/>
</dbReference>
<dbReference type="AlphaFoldDB" id="A0A086L394"/>
<keyword evidence="1" id="KW-1133">Transmembrane helix</keyword>
<evidence type="ECO:0000256" key="1">
    <source>
        <dbReference type="SAM" id="Phobius"/>
    </source>
</evidence>